<gene>
    <name evidence="2" type="ORF">LR48_Vigan08g201900</name>
</gene>
<proteinExistence type="predicted"/>
<evidence type="ECO:0000256" key="1">
    <source>
        <dbReference type="SAM" id="MobiDB-lite"/>
    </source>
</evidence>
<accession>A0A0L9V8G3</accession>
<evidence type="ECO:0000313" key="2">
    <source>
        <dbReference type="EMBL" id="KOM51192.1"/>
    </source>
</evidence>
<dbReference type="Proteomes" id="UP000053144">
    <property type="component" value="Chromosome 8"/>
</dbReference>
<dbReference type="OMA" id="FKKEIAC"/>
<evidence type="ECO:0000313" key="3">
    <source>
        <dbReference type="Proteomes" id="UP000053144"/>
    </source>
</evidence>
<organism evidence="2 3">
    <name type="scientific">Phaseolus angularis</name>
    <name type="common">Azuki bean</name>
    <name type="synonym">Vigna angularis</name>
    <dbReference type="NCBI Taxonomy" id="3914"/>
    <lineage>
        <taxon>Eukaryota</taxon>
        <taxon>Viridiplantae</taxon>
        <taxon>Streptophyta</taxon>
        <taxon>Embryophyta</taxon>
        <taxon>Tracheophyta</taxon>
        <taxon>Spermatophyta</taxon>
        <taxon>Magnoliopsida</taxon>
        <taxon>eudicotyledons</taxon>
        <taxon>Gunneridae</taxon>
        <taxon>Pentapetalae</taxon>
        <taxon>rosids</taxon>
        <taxon>fabids</taxon>
        <taxon>Fabales</taxon>
        <taxon>Fabaceae</taxon>
        <taxon>Papilionoideae</taxon>
        <taxon>50 kb inversion clade</taxon>
        <taxon>NPAAA clade</taxon>
        <taxon>indigoferoid/millettioid clade</taxon>
        <taxon>Phaseoleae</taxon>
        <taxon>Vigna</taxon>
    </lineage>
</organism>
<protein>
    <submittedName>
        <fullName evidence="2">Uncharacterized protein</fullName>
    </submittedName>
</protein>
<reference evidence="3" key="1">
    <citation type="journal article" date="2015" name="Proc. Natl. Acad. Sci. U.S.A.">
        <title>Genome sequencing of adzuki bean (Vigna angularis) provides insight into high starch and low fat accumulation and domestication.</title>
        <authorList>
            <person name="Yang K."/>
            <person name="Tian Z."/>
            <person name="Chen C."/>
            <person name="Luo L."/>
            <person name="Zhao B."/>
            <person name="Wang Z."/>
            <person name="Yu L."/>
            <person name="Li Y."/>
            <person name="Sun Y."/>
            <person name="Li W."/>
            <person name="Chen Y."/>
            <person name="Li Y."/>
            <person name="Zhang Y."/>
            <person name="Ai D."/>
            <person name="Zhao J."/>
            <person name="Shang C."/>
            <person name="Ma Y."/>
            <person name="Wu B."/>
            <person name="Wang M."/>
            <person name="Gao L."/>
            <person name="Sun D."/>
            <person name="Zhang P."/>
            <person name="Guo F."/>
            <person name="Wang W."/>
            <person name="Li Y."/>
            <person name="Wang J."/>
            <person name="Varshney R.K."/>
            <person name="Wang J."/>
            <person name="Ling H.Q."/>
            <person name="Wan P."/>
        </authorList>
    </citation>
    <scope>NUCLEOTIDE SEQUENCE</scope>
    <source>
        <strain evidence="3">cv. Jingnong 6</strain>
    </source>
</reference>
<dbReference type="Gramene" id="KOM51192">
    <property type="protein sequence ID" value="KOM51192"/>
    <property type="gene ID" value="LR48_Vigan08g201900"/>
</dbReference>
<dbReference type="AlphaFoldDB" id="A0A0L9V8G3"/>
<feature type="compositionally biased region" description="Polar residues" evidence="1">
    <location>
        <begin position="20"/>
        <end position="29"/>
    </location>
</feature>
<name>A0A0L9V8G3_PHAAN</name>
<sequence length="451" mass="49561">MLTDTFYQSELPPIDLMATDGNTSGTGNNAPPEFRSYKERDLPLMEFPSFDMRNGSPVSAFRLVVRLPVAQGYHWVPVQGMTPEAAMSNIDAFIKSQQMQLTAHPPADWTRERIKKIAICLGISRAVATANHRIQLSDIMPEERASPVFNYRPPVAGETRGTIEIVPGLSDEERAFAAQPIEYTDAEKAAMAVLMRCSLATIPLQGYSLVDCGQDYLSDKGTQSGKAFAAVERQFWGEPAIKDWLGADIKQIQDAMWNKATHPVNLAVKYRACTSQEVKEQLVTAGVGSAAIRLPAMEPEVRAGKSYIALCDVVSPHFEMFGGGVNTDLLELALATVQAYPLGTENPGELQNRDKRIPLNVVNRRTAVHWVSSMVKRNANIAAMCYGFFIAMSDRTLMSAAGGAVDILRHSFSLKKLVRNQLPAYMTGYEMYGDYAAAVAKKQTRSKGALQ</sequence>
<dbReference type="EMBL" id="CM003378">
    <property type="protein sequence ID" value="KOM51192.1"/>
    <property type="molecule type" value="Genomic_DNA"/>
</dbReference>
<feature type="region of interest" description="Disordered" evidence="1">
    <location>
        <begin position="13"/>
        <end position="33"/>
    </location>
</feature>